<dbReference type="STRING" id="28035.B6N84_09390"/>
<evidence type="ECO:0000313" key="3">
    <source>
        <dbReference type="EMBL" id="KXA39264.1"/>
    </source>
</evidence>
<evidence type="ECO:0000313" key="8">
    <source>
        <dbReference type="Proteomes" id="UP000325462"/>
    </source>
</evidence>
<proteinExistence type="predicted"/>
<reference evidence="5 7" key="2">
    <citation type="journal article" date="2019" name="Sci. Transl. Med.">
        <title>Quorum sensing between bacterial species on the skin protects against epidermal injury in atopic dermatitis.</title>
        <authorList>
            <person name="Williams M.R."/>
        </authorList>
    </citation>
    <scope>NUCLEOTIDE SEQUENCE [LARGE SCALE GENOMIC DNA]</scope>
    <source>
        <strain evidence="5 7">E7</strain>
    </source>
</reference>
<dbReference type="EMBL" id="SCHB01000002">
    <property type="protein sequence ID" value="TBW72950.1"/>
    <property type="molecule type" value="Genomic_DNA"/>
</dbReference>
<feature type="transmembrane region" description="Helical" evidence="1">
    <location>
        <begin position="6"/>
        <end position="24"/>
    </location>
</feature>
<reference evidence="3 6" key="1">
    <citation type="submission" date="2016-01" db="EMBL/GenBank/DDBJ databases">
        <authorList>
            <person name="Mitreva M."/>
            <person name="Pepin K.H."/>
            <person name="Mihindukulasuriya K.A."/>
            <person name="Fulton R."/>
            <person name="Fronick C."/>
            <person name="O'Laughlin M."/>
            <person name="Miner T."/>
            <person name="Herter B."/>
            <person name="Rosa B.A."/>
            <person name="Cordes M."/>
            <person name="Tomlinson C."/>
            <person name="Wollam A."/>
            <person name="Palsikar V.B."/>
            <person name="Mardis E.R."/>
            <person name="Wilson R.K."/>
        </authorList>
    </citation>
    <scope>NUCLEOTIDE SEQUENCE [LARGE SCALE GENOMIC DNA]</scope>
    <source>
        <strain evidence="3 6">MJR7738</strain>
    </source>
</reference>
<dbReference type="OMA" id="KRMMKND"/>
<feature type="transmembrane region" description="Helical" evidence="1">
    <location>
        <begin position="36"/>
        <end position="53"/>
    </location>
</feature>
<feature type="domain" description="DUF3899" evidence="2">
    <location>
        <begin position="34"/>
        <end position="122"/>
    </location>
</feature>
<evidence type="ECO:0000259" key="2">
    <source>
        <dbReference type="Pfam" id="PF13038"/>
    </source>
</evidence>
<dbReference type="eggNOG" id="ENOG5032BNW">
    <property type="taxonomic scope" value="Bacteria"/>
</dbReference>
<dbReference type="RefSeq" id="WP_002459523.1">
    <property type="nucleotide sequence ID" value="NZ_AP021848.1"/>
</dbReference>
<keyword evidence="8" id="KW-1185">Reference proteome</keyword>
<feature type="transmembrane region" description="Helical" evidence="1">
    <location>
        <begin position="102"/>
        <end position="123"/>
    </location>
</feature>
<dbReference type="EMBL" id="LRQI01000028">
    <property type="protein sequence ID" value="KXA39264.1"/>
    <property type="molecule type" value="Genomic_DNA"/>
</dbReference>
<evidence type="ECO:0000256" key="1">
    <source>
        <dbReference type="SAM" id="Phobius"/>
    </source>
</evidence>
<gene>
    <name evidence="5" type="ORF">EQ812_03665</name>
    <name evidence="4" type="ORF">FO454_10565</name>
    <name evidence="3" type="ORF">HMPREF3225_00739</name>
</gene>
<dbReference type="Proteomes" id="UP000070063">
    <property type="component" value="Unassembled WGS sequence"/>
</dbReference>
<dbReference type="EMBL" id="CP041722">
    <property type="protein sequence ID" value="QEX39313.1"/>
    <property type="molecule type" value="Genomic_DNA"/>
</dbReference>
<sequence>MKQKYTFGMGLLLIPLISFIVWLCRQHTLINYLNNLFIIATICFITLFLLLIIQEGIFDATSFGFRRLKYQLSSKKKRTMIEDDEFFNPQHVKKEDYPIFDWLVPLLIISLIYIIISIIISLLL</sequence>
<reference evidence="4 8" key="3">
    <citation type="submission" date="2019-07" db="EMBL/GenBank/DDBJ databases">
        <title>Comparative genome analysis of staphylococcus lugdunensis shows clonal complex-dependent diversity of the putative virulence factor, ess/type vii locus.</title>
        <authorList>
            <person name="Lebeurre J."/>
            <person name="Dahyot S."/>
            <person name="Diene S."/>
            <person name="Paulay A."/>
            <person name="Aubourg M."/>
            <person name="Argemi X."/>
            <person name="Giard J.-C."/>
            <person name="Tournier I."/>
            <person name="Francois P."/>
            <person name="Pestel-Caron M."/>
        </authorList>
    </citation>
    <scope>NUCLEOTIDE SEQUENCE [LARGE SCALE GENOMIC DNA]</scope>
    <source>
        <strain evidence="4 8">SL13</strain>
    </source>
</reference>
<dbReference type="AlphaFoldDB" id="A0A133Q8N9"/>
<evidence type="ECO:0000313" key="4">
    <source>
        <dbReference type="EMBL" id="QEX39313.1"/>
    </source>
</evidence>
<dbReference type="InterPro" id="IPR025007">
    <property type="entry name" value="DUF3899"/>
</dbReference>
<evidence type="ECO:0000313" key="5">
    <source>
        <dbReference type="EMBL" id="TBW72950.1"/>
    </source>
</evidence>
<evidence type="ECO:0000313" key="7">
    <source>
        <dbReference type="Proteomes" id="UP000293637"/>
    </source>
</evidence>
<protein>
    <submittedName>
        <fullName evidence="5">DUF3899 domain-containing protein</fullName>
    </submittedName>
</protein>
<keyword evidence="1" id="KW-1133">Transmembrane helix</keyword>
<keyword evidence="1" id="KW-0812">Transmembrane</keyword>
<keyword evidence="1" id="KW-0472">Membrane</keyword>
<accession>A0A133Q8N9</accession>
<dbReference type="GeneID" id="58090160"/>
<name>A0A133Q8N9_STALU</name>
<evidence type="ECO:0000313" key="6">
    <source>
        <dbReference type="Proteomes" id="UP000070063"/>
    </source>
</evidence>
<dbReference type="Pfam" id="PF13038">
    <property type="entry name" value="DUF3899"/>
    <property type="match status" value="1"/>
</dbReference>
<dbReference type="Proteomes" id="UP000325462">
    <property type="component" value="Chromosome"/>
</dbReference>
<organism evidence="5 7">
    <name type="scientific">Staphylococcus lugdunensis</name>
    <dbReference type="NCBI Taxonomy" id="28035"/>
    <lineage>
        <taxon>Bacteria</taxon>
        <taxon>Bacillati</taxon>
        <taxon>Bacillota</taxon>
        <taxon>Bacilli</taxon>
        <taxon>Bacillales</taxon>
        <taxon>Staphylococcaceae</taxon>
        <taxon>Staphylococcus</taxon>
    </lineage>
</organism>
<dbReference type="Proteomes" id="UP000293637">
    <property type="component" value="Unassembled WGS sequence"/>
</dbReference>